<gene>
    <name evidence="1" type="ORF">CTI12_AA560010</name>
</gene>
<name>A0A2U1KVJ8_ARTAN</name>
<dbReference type="EMBL" id="PKPP01013563">
    <property type="protein sequence ID" value="PWA40764.1"/>
    <property type="molecule type" value="Genomic_DNA"/>
</dbReference>
<organism evidence="1 2">
    <name type="scientific">Artemisia annua</name>
    <name type="common">Sweet wormwood</name>
    <dbReference type="NCBI Taxonomy" id="35608"/>
    <lineage>
        <taxon>Eukaryota</taxon>
        <taxon>Viridiplantae</taxon>
        <taxon>Streptophyta</taxon>
        <taxon>Embryophyta</taxon>
        <taxon>Tracheophyta</taxon>
        <taxon>Spermatophyta</taxon>
        <taxon>Magnoliopsida</taxon>
        <taxon>eudicotyledons</taxon>
        <taxon>Gunneridae</taxon>
        <taxon>Pentapetalae</taxon>
        <taxon>asterids</taxon>
        <taxon>campanulids</taxon>
        <taxon>Asterales</taxon>
        <taxon>Asteraceae</taxon>
        <taxon>Asteroideae</taxon>
        <taxon>Anthemideae</taxon>
        <taxon>Artemisiinae</taxon>
        <taxon>Artemisia</taxon>
    </lineage>
</organism>
<reference evidence="1 2" key="1">
    <citation type="journal article" date="2018" name="Mol. Plant">
        <title>The genome of Artemisia annua provides insight into the evolution of Asteraceae family and artemisinin biosynthesis.</title>
        <authorList>
            <person name="Shen Q."/>
            <person name="Zhang L."/>
            <person name="Liao Z."/>
            <person name="Wang S."/>
            <person name="Yan T."/>
            <person name="Shi P."/>
            <person name="Liu M."/>
            <person name="Fu X."/>
            <person name="Pan Q."/>
            <person name="Wang Y."/>
            <person name="Lv Z."/>
            <person name="Lu X."/>
            <person name="Zhang F."/>
            <person name="Jiang W."/>
            <person name="Ma Y."/>
            <person name="Chen M."/>
            <person name="Hao X."/>
            <person name="Li L."/>
            <person name="Tang Y."/>
            <person name="Lv G."/>
            <person name="Zhou Y."/>
            <person name="Sun X."/>
            <person name="Brodelius P.E."/>
            <person name="Rose J.K.C."/>
            <person name="Tang K."/>
        </authorList>
    </citation>
    <scope>NUCLEOTIDE SEQUENCE [LARGE SCALE GENOMIC DNA]</scope>
    <source>
        <strain evidence="2">cv. Huhao1</strain>
        <tissue evidence="1">Leaf</tissue>
    </source>
</reference>
<dbReference type="AlphaFoldDB" id="A0A2U1KVJ8"/>
<evidence type="ECO:0000313" key="2">
    <source>
        <dbReference type="Proteomes" id="UP000245207"/>
    </source>
</evidence>
<keyword evidence="2" id="KW-1185">Reference proteome</keyword>
<sequence length="74" mass="8284">MSRVAERDFVIGELGMVFAFDSTVQSISELTNLQTQDLTEVSTILVNVMKKQKRAAELLSFIQSSRPCHTDAFC</sequence>
<proteinExistence type="predicted"/>
<protein>
    <submittedName>
        <fullName evidence="1">Uncharacterized protein</fullName>
    </submittedName>
</protein>
<dbReference type="Proteomes" id="UP000245207">
    <property type="component" value="Unassembled WGS sequence"/>
</dbReference>
<comment type="caution">
    <text evidence="1">The sequence shown here is derived from an EMBL/GenBank/DDBJ whole genome shotgun (WGS) entry which is preliminary data.</text>
</comment>
<accession>A0A2U1KVJ8</accession>
<evidence type="ECO:0000313" key="1">
    <source>
        <dbReference type="EMBL" id="PWA40764.1"/>
    </source>
</evidence>